<keyword evidence="7" id="KW-1185">Reference proteome</keyword>
<keyword evidence="3 4" id="KW-0732">Signal</keyword>
<comment type="caution">
    <text evidence="6">The sequence shown here is derived from an EMBL/GenBank/DDBJ whole genome shotgun (WGS) entry which is preliminary data.</text>
</comment>
<evidence type="ECO:0000256" key="3">
    <source>
        <dbReference type="ARBA" id="ARBA00022729"/>
    </source>
</evidence>
<keyword evidence="2 4" id="KW-0813">Transport</keyword>
<evidence type="ECO:0000256" key="2">
    <source>
        <dbReference type="ARBA" id="ARBA00022448"/>
    </source>
</evidence>
<evidence type="ECO:0000256" key="4">
    <source>
        <dbReference type="RuleBase" id="RU367119"/>
    </source>
</evidence>
<dbReference type="GO" id="GO:0042301">
    <property type="term" value="F:phosphate ion binding"/>
    <property type="evidence" value="ECO:0007669"/>
    <property type="project" value="UniProtKB-UniRule"/>
</dbReference>
<evidence type="ECO:0000313" key="6">
    <source>
        <dbReference type="EMBL" id="MBB4046145.1"/>
    </source>
</evidence>
<comment type="similarity">
    <text evidence="1 4">Belongs to the PstS family.</text>
</comment>
<feature type="domain" description="PBP" evidence="5">
    <location>
        <begin position="21"/>
        <end position="255"/>
    </location>
</feature>
<accession>A0A840DBY1</accession>
<dbReference type="GO" id="GO:0006817">
    <property type="term" value="P:phosphate ion transport"/>
    <property type="evidence" value="ECO:0007669"/>
    <property type="project" value="UniProtKB-UniRule"/>
</dbReference>
<dbReference type="RefSeq" id="WP_044165160.1">
    <property type="nucleotide sequence ID" value="NZ_JACIER010000023.1"/>
</dbReference>
<feature type="signal peptide" evidence="4">
    <location>
        <begin position="1"/>
        <end position="20"/>
    </location>
</feature>
<dbReference type="Gene3D" id="3.40.190.10">
    <property type="entry name" value="Periplasmic binding protein-like II"/>
    <property type="match status" value="2"/>
</dbReference>
<dbReference type="Pfam" id="PF12849">
    <property type="entry name" value="PBP_like_2"/>
    <property type="match status" value="1"/>
</dbReference>
<dbReference type="FunFam" id="3.40.190.10:FF:000204">
    <property type="entry name" value="Phosphate ABC transporter substrate-binding protein"/>
    <property type="match status" value="1"/>
</dbReference>
<dbReference type="SUPFAM" id="SSF53850">
    <property type="entry name" value="Periplasmic binding protein-like II"/>
    <property type="match status" value="1"/>
</dbReference>
<protein>
    <recommendedName>
        <fullName evidence="4">Phosphate-binding protein</fullName>
    </recommendedName>
</protein>
<keyword evidence="4" id="KW-0592">Phosphate transport</keyword>
<dbReference type="Proteomes" id="UP000560658">
    <property type="component" value="Unassembled WGS sequence"/>
</dbReference>
<proteinExistence type="inferred from homology"/>
<dbReference type="InterPro" id="IPR011862">
    <property type="entry name" value="Phos-bd"/>
</dbReference>
<sequence length="270" mass="29721">MKVRSILVASFILFSLTTNAQRIKGSDTVLPVAQQTAEQFINLHPEARVTVTGGGTGVGISAIMDNTTDIAMASRPIKFSEKMKMKAAGENVNEVIVAYDALAVVVHPSNPVRKLTREQLEAIFRGKITNWQQVGGDDRKIVVYSRETSSGTYEFFKESVLKNKNYMPGSLSMPATGAIIQSVSQTKGAIGYVGLAYVSPRIKTLSVSYDNSHYATPTVENASNKTYPIVRPLYYYYNVKNKKQVTPLIEFILSPQGQEIIKKSGYIPVK</sequence>
<reference evidence="6" key="1">
    <citation type="submission" date="2020-08" db="EMBL/GenBank/DDBJ databases">
        <title>Genomic Encyclopedia of Type Strains, Phase IV (KMG-IV): sequencing the most valuable type-strain genomes for metagenomic binning, comparative biology and taxonomic classification.</title>
        <authorList>
            <person name="Goeker M."/>
        </authorList>
    </citation>
    <scope>NUCLEOTIDE SEQUENCE [LARGE SCALE GENOMIC DNA]</scope>
    <source>
        <strain evidence="6">DSM 105720</strain>
    </source>
</reference>
<name>A0A840DBY1_9BACE</name>
<gene>
    <name evidence="6" type="ORF">GGR06_003973</name>
</gene>
<feature type="chain" id="PRO_5033109848" description="Phosphate-binding protein" evidence="4">
    <location>
        <begin position="21"/>
        <end position="270"/>
    </location>
</feature>
<dbReference type="PANTHER" id="PTHR30570:SF1">
    <property type="entry name" value="PHOSPHATE-BINDING PROTEIN PSTS"/>
    <property type="match status" value="1"/>
</dbReference>
<dbReference type="AlphaFoldDB" id="A0A840DBY1"/>
<dbReference type="PANTHER" id="PTHR30570">
    <property type="entry name" value="PERIPLASMIC PHOSPHATE BINDING COMPONENT OF PHOSPHATE ABC TRANSPORTER"/>
    <property type="match status" value="1"/>
</dbReference>
<evidence type="ECO:0000256" key="1">
    <source>
        <dbReference type="ARBA" id="ARBA00008725"/>
    </source>
</evidence>
<dbReference type="EMBL" id="JACIER010000023">
    <property type="protein sequence ID" value="MBB4046145.1"/>
    <property type="molecule type" value="Genomic_DNA"/>
</dbReference>
<dbReference type="CDD" id="cd13566">
    <property type="entry name" value="PBP2_phosphate"/>
    <property type="match status" value="1"/>
</dbReference>
<dbReference type="InterPro" id="IPR050811">
    <property type="entry name" value="Phosphate_ABC_transporter"/>
</dbReference>
<evidence type="ECO:0000313" key="7">
    <source>
        <dbReference type="Proteomes" id="UP000560658"/>
    </source>
</evidence>
<organism evidence="6 7">
    <name type="scientific">Bacteroides reticulotermitis</name>
    <dbReference type="NCBI Taxonomy" id="1133319"/>
    <lineage>
        <taxon>Bacteria</taxon>
        <taxon>Pseudomonadati</taxon>
        <taxon>Bacteroidota</taxon>
        <taxon>Bacteroidia</taxon>
        <taxon>Bacteroidales</taxon>
        <taxon>Bacteroidaceae</taxon>
        <taxon>Bacteroides</taxon>
    </lineage>
</organism>
<dbReference type="InterPro" id="IPR024370">
    <property type="entry name" value="PBP_domain"/>
</dbReference>
<evidence type="ECO:0000259" key="5">
    <source>
        <dbReference type="Pfam" id="PF12849"/>
    </source>
</evidence>
<dbReference type="NCBIfam" id="TIGR02136">
    <property type="entry name" value="ptsS_2"/>
    <property type="match status" value="1"/>
</dbReference>
<comment type="function">
    <text evidence="4">Involved in the system for phosphate transport across the cytoplasmic membrane.</text>
</comment>